<dbReference type="InterPro" id="IPR035931">
    <property type="entry name" value="YlxR-like_sf"/>
</dbReference>
<name>A0A1U9Z6U1_9HYPH</name>
<dbReference type="OrthoDB" id="9799836at2"/>
<dbReference type="NCBIfam" id="NF006622">
    <property type="entry name" value="PRK09190.1"/>
    <property type="match status" value="1"/>
</dbReference>
<dbReference type="InterPro" id="IPR037465">
    <property type="entry name" value="YlxR"/>
</dbReference>
<proteinExistence type="predicted"/>
<dbReference type="SUPFAM" id="SSF55315">
    <property type="entry name" value="L30e-like"/>
    <property type="match status" value="1"/>
</dbReference>
<dbReference type="STRING" id="1122214.Mame_04084"/>
<dbReference type="PANTHER" id="PTHR34215:SF1">
    <property type="entry name" value="YLXR DOMAIN-CONTAINING PROTEIN"/>
    <property type="match status" value="1"/>
</dbReference>
<evidence type="ECO:0000313" key="3">
    <source>
        <dbReference type="Proteomes" id="UP000191135"/>
    </source>
</evidence>
<dbReference type="Gene3D" id="3.30.1230.10">
    <property type="entry name" value="YlxR-like"/>
    <property type="match status" value="1"/>
</dbReference>
<evidence type="ECO:0000259" key="1">
    <source>
        <dbReference type="Pfam" id="PF04296"/>
    </source>
</evidence>
<feature type="domain" description="YlxR" evidence="1">
    <location>
        <begin position="4"/>
        <end position="72"/>
    </location>
</feature>
<gene>
    <name evidence="2" type="ORF">Mame_04084</name>
</gene>
<dbReference type="InterPro" id="IPR007393">
    <property type="entry name" value="YlxR_dom"/>
</dbReference>
<dbReference type="EMBL" id="CP020330">
    <property type="protein sequence ID" value="AQZ53384.1"/>
    <property type="molecule type" value="Genomic_DNA"/>
</dbReference>
<protein>
    <recommendedName>
        <fullName evidence="1">YlxR domain-containing protein</fullName>
    </recommendedName>
</protein>
<dbReference type="InterPro" id="IPR029064">
    <property type="entry name" value="Ribosomal_eL30-like_sf"/>
</dbReference>
<dbReference type="AlphaFoldDB" id="A0A1U9Z6U1"/>
<organism evidence="2 3">
    <name type="scientific">Martelella mediterranea DSM 17316</name>
    <dbReference type="NCBI Taxonomy" id="1122214"/>
    <lineage>
        <taxon>Bacteria</taxon>
        <taxon>Pseudomonadati</taxon>
        <taxon>Pseudomonadota</taxon>
        <taxon>Alphaproteobacteria</taxon>
        <taxon>Hyphomicrobiales</taxon>
        <taxon>Aurantimonadaceae</taxon>
        <taxon>Martelella</taxon>
    </lineage>
</organism>
<dbReference type="Gene3D" id="3.30.1330.30">
    <property type="match status" value="1"/>
</dbReference>
<sequence length="208" mass="22210">MSERTCIVTRKAGDSDELIRFVAGPDGQVVPDLKRELPGRGCWVVAERRAVDKAVAKGLFSRALKQKVQAADDLGAMVDMLMARQLAGMINMAIKAGEFVTGSAKVDLAIRSGVAIAVFHSADAAPDGVRKLDQARTAFMHQSEADAPVPALRPFNADEIGTLLHENAFKHAAVLAGKAGEGVVKRAMILQRYRADARTEGKAAMTNT</sequence>
<dbReference type="SUPFAM" id="SSF64376">
    <property type="entry name" value="YlxR-like"/>
    <property type="match status" value="1"/>
</dbReference>
<dbReference type="Proteomes" id="UP000191135">
    <property type="component" value="Chromosome"/>
</dbReference>
<dbReference type="eggNOG" id="COG2740">
    <property type="taxonomic scope" value="Bacteria"/>
</dbReference>
<keyword evidence="3" id="KW-1185">Reference proteome</keyword>
<dbReference type="PANTHER" id="PTHR34215">
    <property type="entry name" value="BLL0784 PROTEIN"/>
    <property type="match status" value="1"/>
</dbReference>
<evidence type="ECO:0000313" key="2">
    <source>
        <dbReference type="EMBL" id="AQZ53384.1"/>
    </source>
</evidence>
<dbReference type="CDD" id="cd00279">
    <property type="entry name" value="YlxR"/>
    <property type="match status" value="1"/>
</dbReference>
<dbReference type="RefSeq" id="WP_079921011.1">
    <property type="nucleotide sequence ID" value="NZ_CP020330.1"/>
</dbReference>
<reference evidence="2 3" key="1">
    <citation type="submission" date="2017-03" db="EMBL/GenBank/DDBJ databases">
        <title>Foreign affairs: Plasmid Transfer between Roseobacters and Rhizobia.</title>
        <authorList>
            <person name="Bartling P."/>
            <person name="Bunk B."/>
            <person name="Overmann J."/>
            <person name="Brinkmann H."/>
            <person name="Petersen J."/>
        </authorList>
    </citation>
    <scope>NUCLEOTIDE SEQUENCE [LARGE SCALE GENOMIC DNA]</scope>
    <source>
        <strain evidence="2 3">MACL11</strain>
    </source>
</reference>
<accession>A0A1U9Z6U1</accession>
<dbReference type="KEGG" id="mmed:Mame_04084"/>
<dbReference type="Pfam" id="PF04296">
    <property type="entry name" value="YlxR"/>
    <property type="match status" value="1"/>
</dbReference>